<feature type="transmembrane region" description="Helical" evidence="2">
    <location>
        <begin position="74"/>
        <end position="96"/>
    </location>
</feature>
<keyword evidence="2" id="KW-0812">Transmembrane</keyword>
<evidence type="ECO:0000256" key="2">
    <source>
        <dbReference type="SAM" id="Phobius"/>
    </source>
</evidence>
<dbReference type="CDD" id="cd10460">
    <property type="entry name" value="PUB_UBXD1"/>
    <property type="match status" value="1"/>
</dbReference>
<dbReference type="SMART" id="SM00580">
    <property type="entry name" value="PUG"/>
    <property type="match status" value="1"/>
</dbReference>
<dbReference type="Pfam" id="PF09409">
    <property type="entry name" value="PUB"/>
    <property type="match status" value="1"/>
</dbReference>
<organism evidence="4 5">
    <name type="scientific">Vespula maculifrons</name>
    <name type="common">Eastern yellow jacket</name>
    <name type="synonym">Wasp</name>
    <dbReference type="NCBI Taxonomy" id="7453"/>
    <lineage>
        <taxon>Eukaryota</taxon>
        <taxon>Metazoa</taxon>
        <taxon>Ecdysozoa</taxon>
        <taxon>Arthropoda</taxon>
        <taxon>Hexapoda</taxon>
        <taxon>Insecta</taxon>
        <taxon>Pterygota</taxon>
        <taxon>Neoptera</taxon>
        <taxon>Endopterygota</taxon>
        <taxon>Hymenoptera</taxon>
        <taxon>Apocrita</taxon>
        <taxon>Aculeata</taxon>
        <taxon>Vespoidea</taxon>
        <taxon>Vespidae</taxon>
        <taxon>Vespinae</taxon>
        <taxon>Vespula</taxon>
    </lineage>
</organism>
<gene>
    <name evidence="4" type="ORF">V1477_019884</name>
</gene>
<accession>A0ABD2AKD1</accession>
<dbReference type="InterPro" id="IPR036339">
    <property type="entry name" value="PUB-like_dom_sf"/>
</dbReference>
<sequence length="504" mass="58283">MSSSCENSCPWKDYLEDTINRFASYLTDFLPSSFGLTLDSTSAVIFGNEPFQRFSEFFQELIALLSFDEFQLQLLKIFLFILTSTIALICIAWHVYGLRISEQFMNPNKIKAFFQKKKANAKFMNAGRGYKLNESSKPETSEIYQPREPIRRAEPTEEAKVAGQAALARLKAKENDTCRFNTSYAAIQARVKKELELERKARQELEKETTTKLVEKPKDEAMNNEFLAVVDVYFRCPYISEEILTREEWKKKIREFLYEQLKEEEAGLTSCLIIHNCNTGKTKIQNCIETLEKYIENILNNPDVEKYQKIRMCNKIFQEKVLPLEGALEFLKASGFEQKKLLHNDLEEDFLVWNPDASSLDDLTMLVEALKSAEIIPLEVDRNLQVLLPSQANEMTELPESFFNITLEELKKEQKLRQGTFSVHDKYKEVVEFVKENLINADIPFLLLLVGQKIRENDYDKTLLELRLIPACLLKFSYEGVEGKKLDTSAGYLKESVLCLVRNA</sequence>
<name>A0ABD2AKD1_VESMC</name>
<evidence type="ECO:0000313" key="4">
    <source>
        <dbReference type="EMBL" id="KAL2721064.1"/>
    </source>
</evidence>
<dbReference type="InterPro" id="IPR018997">
    <property type="entry name" value="PUB_domain"/>
</dbReference>
<keyword evidence="5" id="KW-1185">Reference proteome</keyword>
<proteinExistence type="predicted"/>
<dbReference type="PANTHER" id="PTHR23153:SF38">
    <property type="entry name" value="UBX DOMAIN-CONTAINING PROTEIN 6"/>
    <property type="match status" value="1"/>
</dbReference>
<keyword evidence="2" id="KW-1133">Transmembrane helix</keyword>
<evidence type="ECO:0000259" key="3">
    <source>
        <dbReference type="Pfam" id="PF09409"/>
    </source>
</evidence>
<protein>
    <submittedName>
        <fullName evidence="4">UBX domain-containing protein 6</fullName>
    </submittedName>
</protein>
<keyword evidence="2" id="KW-0472">Membrane</keyword>
<evidence type="ECO:0000256" key="1">
    <source>
        <dbReference type="SAM" id="MobiDB-lite"/>
    </source>
</evidence>
<dbReference type="Proteomes" id="UP001607303">
    <property type="component" value="Unassembled WGS sequence"/>
</dbReference>
<dbReference type="EMBL" id="JAYRBN010000116">
    <property type="protein sequence ID" value="KAL2721064.1"/>
    <property type="molecule type" value="Genomic_DNA"/>
</dbReference>
<dbReference type="SUPFAM" id="SSF143503">
    <property type="entry name" value="PUG domain-like"/>
    <property type="match status" value="1"/>
</dbReference>
<evidence type="ECO:0000313" key="5">
    <source>
        <dbReference type="Proteomes" id="UP001607303"/>
    </source>
</evidence>
<feature type="region of interest" description="Disordered" evidence="1">
    <location>
        <begin position="134"/>
        <end position="156"/>
    </location>
</feature>
<dbReference type="InterPro" id="IPR042774">
    <property type="entry name" value="UBXN6_PUB"/>
</dbReference>
<reference evidence="4 5" key="1">
    <citation type="journal article" date="2024" name="Ann. Entomol. Soc. Am.">
        <title>Genomic analyses of the southern and eastern yellowjacket wasps (Hymenoptera: Vespidae) reveal evolutionary signatures of social life.</title>
        <authorList>
            <person name="Catto M.A."/>
            <person name="Caine P.B."/>
            <person name="Orr S.E."/>
            <person name="Hunt B.G."/>
            <person name="Goodisman M.A.D."/>
        </authorList>
    </citation>
    <scope>NUCLEOTIDE SEQUENCE [LARGE SCALE GENOMIC DNA]</scope>
    <source>
        <strain evidence="4">232</strain>
        <tissue evidence="4">Head and thorax</tissue>
    </source>
</reference>
<dbReference type="Gene3D" id="1.20.58.2190">
    <property type="match status" value="1"/>
</dbReference>
<dbReference type="PANTHER" id="PTHR23153">
    <property type="entry name" value="UBX-RELATED"/>
    <property type="match status" value="1"/>
</dbReference>
<dbReference type="AlphaFoldDB" id="A0ABD2AKD1"/>
<comment type="caution">
    <text evidence="4">The sequence shown here is derived from an EMBL/GenBank/DDBJ whole genome shotgun (WGS) entry which is preliminary data.</text>
</comment>
<feature type="domain" description="PUB" evidence="3">
    <location>
        <begin position="282"/>
        <end position="356"/>
    </location>
</feature>